<sequence length="173" mass="20101">MRKKRNLIIERTTKMKFNNFLNKNSIFVHSNFDKKDDVLHFLSHQLNEQNFVSDEKKIYEAFLYREELMNTAIGGGIAICQALSSTVKKDTLCILTMNNDGVNDWKADDEKNVNLVFALVLSKNNRNLQIDTLQMISILALDNTLDNKIMKAKNADEIYEVMSKFNVDMHQYE</sequence>
<proteinExistence type="predicted"/>
<name>C4XF07_MYCFP</name>
<dbReference type="PROSITE" id="PS51094">
    <property type="entry name" value="PTS_EIIA_TYPE_2"/>
    <property type="match status" value="1"/>
</dbReference>
<dbReference type="Pfam" id="PF00359">
    <property type="entry name" value="PTS_EIIA_2"/>
    <property type="match status" value="1"/>
</dbReference>
<dbReference type="PANTHER" id="PTHR47738">
    <property type="entry name" value="PTS SYSTEM FRUCTOSE-LIKE EIIA COMPONENT-RELATED"/>
    <property type="match status" value="1"/>
</dbReference>
<gene>
    <name evidence="2" type="ordered locus">MBIO_0464</name>
</gene>
<dbReference type="InterPro" id="IPR002178">
    <property type="entry name" value="PTS_EIIA_type-2_dom"/>
</dbReference>
<keyword evidence="3" id="KW-1185">Reference proteome</keyword>
<organism evidence="2 3">
    <name type="scientific">Mycoplasmopsis fermentans (strain ATCC 19989 / NBRC 14854 / NCTC 10117 / PG18)</name>
    <name type="common">Mycoplasma fermentans</name>
    <dbReference type="NCBI Taxonomy" id="496833"/>
    <lineage>
        <taxon>Bacteria</taxon>
        <taxon>Bacillati</taxon>
        <taxon>Mycoplasmatota</taxon>
        <taxon>Mycoplasmoidales</taxon>
        <taxon>Metamycoplasmataceae</taxon>
        <taxon>Mycoplasmopsis</taxon>
    </lineage>
</organism>
<feature type="domain" description="PTS EIIA type-2" evidence="1">
    <location>
        <begin position="19"/>
        <end position="165"/>
    </location>
</feature>
<accession>C4XF07</accession>
<reference evidence="2 3" key="1">
    <citation type="journal article" date="2009" name="Curr. Microbiol.">
        <title>Molecular cloning and expression of a novel cholinephosphotransferase involved in glycoglycerophospholipid biosynthesis of Mycoplasma fermentans.</title>
        <authorList>
            <person name="Ishida N."/>
            <person name="Irikura D."/>
            <person name="Matsuda K."/>
            <person name="Sato S."/>
            <person name="Asano K."/>
        </authorList>
    </citation>
    <scope>NUCLEOTIDE SEQUENCE [LARGE SCALE GENOMIC DNA]</scope>
    <source>
        <strain evidence="3">ATCC 19989 / NBRC 14854 / NCTC 10117 / PG18</strain>
    </source>
</reference>
<dbReference type="AlphaFoldDB" id="C4XF07"/>
<dbReference type="HOGENOM" id="CLU_072531_5_1_14"/>
<dbReference type="Proteomes" id="UP000006810">
    <property type="component" value="Chromosome"/>
</dbReference>
<evidence type="ECO:0000313" key="2">
    <source>
        <dbReference type="EMBL" id="BAH69729.1"/>
    </source>
</evidence>
<protein>
    <recommendedName>
        <fullName evidence="1">PTS EIIA type-2 domain-containing protein</fullName>
    </recommendedName>
</protein>
<dbReference type="KEGG" id="mfp:MBIO_0464"/>
<dbReference type="CDD" id="cd00211">
    <property type="entry name" value="PTS_IIA_fru"/>
    <property type="match status" value="1"/>
</dbReference>
<dbReference type="EMBL" id="AP009608">
    <property type="protein sequence ID" value="BAH69729.1"/>
    <property type="molecule type" value="Genomic_DNA"/>
</dbReference>
<dbReference type="InterPro" id="IPR051541">
    <property type="entry name" value="PTS_SugarTrans_NitroReg"/>
</dbReference>
<dbReference type="GO" id="GO:0030295">
    <property type="term" value="F:protein kinase activator activity"/>
    <property type="evidence" value="ECO:0007669"/>
    <property type="project" value="TreeGrafter"/>
</dbReference>
<evidence type="ECO:0000313" key="3">
    <source>
        <dbReference type="Proteomes" id="UP000006810"/>
    </source>
</evidence>
<dbReference type="InterPro" id="IPR016152">
    <property type="entry name" value="PTrfase/Anion_transptr"/>
</dbReference>
<dbReference type="Gene3D" id="3.40.930.10">
    <property type="entry name" value="Mannitol-specific EII, Chain A"/>
    <property type="match status" value="1"/>
</dbReference>
<dbReference type="eggNOG" id="COG1762">
    <property type="taxonomic scope" value="Bacteria"/>
</dbReference>
<evidence type="ECO:0000259" key="1">
    <source>
        <dbReference type="PROSITE" id="PS51094"/>
    </source>
</evidence>
<dbReference type="SUPFAM" id="SSF55804">
    <property type="entry name" value="Phoshotransferase/anion transport protein"/>
    <property type="match status" value="1"/>
</dbReference>
<dbReference type="PANTHER" id="PTHR47738:SF1">
    <property type="entry name" value="NITROGEN REGULATORY PROTEIN"/>
    <property type="match status" value="1"/>
</dbReference>
<dbReference type="PATRIC" id="fig|496833.3.peg.891"/>